<keyword evidence="1" id="KW-0472">Membrane</keyword>
<organism evidence="2 3">
    <name type="scientific">Acanthosepion pharaonis</name>
    <name type="common">Pharaoh cuttlefish</name>
    <name type="synonym">Sepia pharaonis</name>
    <dbReference type="NCBI Taxonomy" id="158019"/>
    <lineage>
        <taxon>Eukaryota</taxon>
        <taxon>Metazoa</taxon>
        <taxon>Spiralia</taxon>
        <taxon>Lophotrochozoa</taxon>
        <taxon>Mollusca</taxon>
        <taxon>Cephalopoda</taxon>
        <taxon>Coleoidea</taxon>
        <taxon>Decapodiformes</taxon>
        <taxon>Sepiida</taxon>
        <taxon>Sepiina</taxon>
        <taxon>Sepiidae</taxon>
        <taxon>Acanthosepion</taxon>
    </lineage>
</organism>
<keyword evidence="1" id="KW-1133">Transmembrane helix</keyword>
<reference evidence="2" key="1">
    <citation type="submission" date="2021-01" db="EMBL/GenBank/DDBJ databases">
        <authorList>
            <person name="Li R."/>
            <person name="Bekaert M."/>
        </authorList>
    </citation>
    <scope>NUCLEOTIDE SEQUENCE</scope>
    <source>
        <strain evidence="2">Farmed</strain>
    </source>
</reference>
<comment type="caution">
    <text evidence="2">The sequence shown here is derived from an EMBL/GenBank/DDBJ whole genome shotgun (WGS) entry which is preliminary data.</text>
</comment>
<evidence type="ECO:0000256" key="1">
    <source>
        <dbReference type="SAM" id="Phobius"/>
    </source>
</evidence>
<accession>A0A812CUA3</accession>
<sequence>MNDGLVIRLQRSRIVVSLSQQYGFLSMAVFFFPIPSLINLSLSFPLTFLSPSVISSLFFFTSYPLSPKSISLSLSLVCPPLKYRQCVFLLPPPSLLNVSLFFSHLYVPLRNIVIVFFSSPLEKNVSNFLSLFPASVISSLFFFLLPPPLSPKSISLFLSLLCSPP</sequence>
<name>A0A812CUA3_ACAPH</name>
<evidence type="ECO:0000313" key="3">
    <source>
        <dbReference type="Proteomes" id="UP000597762"/>
    </source>
</evidence>
<proteinExistence type="predicted"/>
<keyword evidence="3" id="KW-1185">Reference proteome</keyword>
<dbReference type="AlphaFoldDB" id="A0A812CUA3"/>
<feature type="transmembrane region" description="Helical" evidence="1">
    <location>
        <begin position="21"/>
        <end position="38"/>
    </location>
</feature>
<evidence type="ECO:0008006" key="4">
    <source>
        <dbReference type="Google" id="ProtNLM"/>
    </source>
</evidence>
<evidence type="ECO:0000313" key="2">
    <source>
        <dbReference type="EMBL" id="CAE1280101.1"/>
    </source>
</evidence>
<feature type="transmembrane region" description="Helical" evidence="1">
    <location>
        <begin position="127"/>
        <end position="145"/>
    </location>
</feature>
<dbReference type="EMBL" id="CAHIKZ030002045">
    <property type="protein sequence ID" value="CAE1280101.1"/>
    <property type="molecule type" value="Genomic_DNA"/>
</dbReference>
<keyword evidence="1" id="KW-0812">Transmembrane</keyword>
<dbReference type="Proteomes" id="UP000597762">
    <property type="component" value="Unassembled WGS sequence"/>
</dbReference>
<feature type="transmembrane region" description="Helical" evidence="1">
    <location>
        <begin position="86"/>
        <end position="107"/>
    </location>
</feature>
<gene>
    <name evidence="2" type="ORF">SPHA_42132</name>
</gene>
<protein>
    <recommendedName>
        <fullName evidence="4">Transmembrane protein</fullName>
    </recommendedName>
</protein>